<feature type="compositionally biased region" description="Basic and acidic residues" evidence="1">
    <location>
        <begin position="228"/>
        <end position="254"/>
    </location>
</feature>
<evidence type="ECO:0000256" key="1">
    <source>
        <dbReference type="SAM" id="MobiDB-lite"/>
    </source>
</evidence>
<feature type="region of interest" description="Disordered" evidence="1">
    <location>
        <begin position="309"/>
        <end position="350"/>
    </location>
</feature>
<dbReference type="GeneID" id="30201001"/>
<feature type="region of interest" description="Disordered" evidence="1">
    <location>
        <begin position="155"/>
        <end position="257"/>
    </location>
</feature>
<reference evidence="2 3" key="1">
    <citation type="journal article" date="2016" name="Proc. Natl. Acad. Sci. U.S.A.">
        <title>Comparative genomics of biotechnologically important yeasts.</title>
        <authorList>
            <person name="Riley R."/>
            <person name="Haridas S."/>
            <person name="Wolfe K.H."/>
            <person name="Lopes M.R."/>
            <person name="Hittinger C.T."/>
            <person name="Goeker M."/>
            <person name="Salamov A.A."/>
            <person name="Wisecaver J.H."/>
            <person name="Long T.M."/>
            <person name="Calvey C.H."/>
            <person name="Aerts A.L."/>
            <person name="Barry K.W."/>
            <person name="Choi C."/>
            <person name="Clum A."/>
            <person name="Coughlan A.Y."/>
            <person name="Deshpande S."/>
            <person name="Douglass A.P."/>
            <person name="Hanson S.J."/>
            <person name="Klenk H.-P."/>
            <person name="LaButti K.M."/>
            <person name="Lapidus A."/>
            <person name="Lindquist E.A."/>
            <person name="Lipzen A.M."/>
            <person name="Meier-Kolthoff J.P."/>
            <person name="Ohm R.A."/>
            <person name="Otillar R.P."/>
            <person name="Pangilinan J.L."/>
            <person name="Peng Y."/>
            <person name="Rokas A."/>
            <person name="Rosa C.A."/>
            <person name="Scheuner C."/>
            <person name="Sibirny A.A."/>
            <person name="Slot J.C."/>
            <person name="Stielow J.B."/>
            <person name="Sun H."/>
            <person name="Kurtzman C.P."/>
            <person name="Blackwell M."/>
            <person name="Grigoriev I.V."/>
            <person name="Jeffries T.W."/>
        </authorList>
    </citation>
    <scope>NUCLEOTIDE SEQUENCE [LARGE SCALE GENOMIC DNA]</scope>
    <source>
        <strain evidence="3">ATCC 58044 / CBS 1984 / NCYC 433 / NRRL Y-366-8</strain>
    </source>
</reference>
<name>A0A1E3P0B4_WICAA</name>
<feature type="compositionally biased region" description="Basic and acidic residues" evidence="1">
    <location>
        <begin position="155"/>
        <end position="199"/>
    </location>
</feature>
<evidence type="ECO:0000313" key="2">
    <source>
        <dbReference type="EMBL" id="ODQ58382.1"/>
    </source>
</evidence>
<dbReference type="RefSeq" id="XP_019037589.1">
    <property type="nucleotide sequence ID" value="XM_019183755.1"/>
</dbReference>
<dbReference type="EMBL" id="KV454212">
    <property type="protein sequence ID" value="ODQ58382.1"/>
    <property type="molecule type" value="Genomic_DNA"/>
</dbReference>
<proteinExistence type="predicted"/>
<evidence type="ECO:0000313" key="3">
    <source>
        <dbReference type="Proteomes" id="UP000094112"/>
    </source>
</evidence>
<gene>
    <name evidence="2" type="ORF">WICANDRAFT_64522</name>
</gene>
<dbReference type="AlphaFoldDB" id="A0A1E3P0B4"/>
<keyword evidence="3" id="KW-1185">Reference proteome</keyword>
<feature type="compositionally biased region" description="Polar residues" evidence="1">
    <location>
        <begin position="324"/>
        <end position="334"/>
    </location>
</feature>
<dbReference type="Proteomes" id="UP000094112">
    <property type="component" value="Unassembled WGS sequence"/>
</dbReference>
<accession>A0A1E3P0B4</accession>
<protein>
    <submittedName>
        <fullName evidence="2">Uncharacterized protein</fullName>
    </submittedName>
</protein>
<dbReference type="OrthoDB" id="10671909at2759"/>
<sequence length="429" mass="49883">MLDTLPTRHRKPQQQQLQLHHHRIHSSPAQVFENPPSNQSSKWQILKHNEKQIYEHTNKSDDSLELMPTIAMGYENSINKKLQRHHGELRITGDGYFFDHGYDDNDRDYRYGPRQDDWRYNQQYQQQQQSSSGAYGREGQFIPSDGYYMRKSYEQSRPEYNRNRVHPVYDQDDKRYGDDGPNRGEYRAGRFDSRDDFPRSVESSLRPPVDASAVHRSKRSYGELRPVNSREKSFERVMSSERIRSPSHELDHRKASQNSEYYEPVAIPSEAALVLDEKHLNSQELQPMMIKSPKKKGFFKKIFTNNDSKLRKKSKSKKLEPSLTPSTNLIQEPGNTPGEGSIQEDDISDNAPIDNGSSIVNFMENFPIISNIFNKIDESPIPHQSKLILKALLLFWILYEINTLFEIIGDWFRMFGSVFTSGDDESSLG</sequence>
<organism evidence="2 3">
    <name type="scientific">Wickerhamomyces anomalus (strain ATCC 58044 / CBS 1984 / NCYC 433 / NRRL Y-366-8)</name>
    <name type="common">Yeast</name>
    <name type="synonym">Hansenula anomala</name>
    <dbReference type="NCBI Taxonomy" id="683960"/>
    <lineage>
        <taxon>Eukaryota</taxon>
        <taxon>Fungi</taxon>
        <taxon>Dikarya</taxon>
        <taxon>Ascomycota</taxon>
        <taxon>Saccharomycotina</taxon>
        <taxon>Saccharomycetes</taxon>
        <taxon>Phaffomycetales</taxon>
        <taxon>Wickerhamomycetaceae</taxon>
        <taxon>Wickerhamomyces</taxon>
    </lineage>
</organism>